<proteinExistence type="predicted"/>
<reference evidence="2 5" key="2">
    <citation type="submission" date="2020-04" db="EMBL/GenBank/DDBJ databases">
        <authorList>
            <person name="Hitch T.C.A."/>
            <person name="Wylensek D."/>
            <person name="Clavel T."/>
        </authorList>
    </citation>
    <scope>NUCLEOTIDE SEQUENCE [LARGE SCALE GENOMIC DNA]</scope>
    <source>
        <strain evidence="2 5">COR2-253-APC-1A</strain>
    </source>
</reference>
<comment type="caution">
    <text evidence="3">The sequence shown here is derived from an EMBL/GenBank/DDBJ whole genome shotgun (WGS) entry which is preliminary data.</text>
</comment>
<evidence type="ECO:0000313" key="4">
    <source>
        <dbReference type="Proteomes" id="UP000245959"/>
    </source>
</evidence>
<dbReference type="Proteomes" id="UP000245959">
    <property type="component" value="Unassembled WGS sequence"/>
</dbReference>
<name>A0A2U1B9B5_9BACT</name>
<dbReference type="SUPFAM" id="SSF103473">
    <property type="entry name" value="MFS general substrate transporter"/>
    <property type="match status" value="1"/>
</dbReference>
<gene>
    <name evidence="3" type="ORF">C8D82_103174</name>
    <name evidence="2" type="ORF">HF882_17490</name>
</gene>
<evidence type="ECO:0000313" key="3">
    <source>
        <dbReference type="EMBL" id="PVY45260.1"/>
    </source>
</evidence>
<organism evidence="3 4">
    <name type="scientific">Victivallis vadensis</name>
    <dbReference type="NCBI Taxonomy" id="172901"/>
    <lineage>
        <taxon>Bacteria</taxon>
        <taxon>Pseudomonadati</taxon>
        <taxon>Lentisphaerota</taxon>
        <taxon>Lentisphaeria</taxon>
        <taxon>Victivallales</taxon>
        <taxon>Victivallaceae</taxon>
        <taxon>Victivallis</taxon>
    </lineage>
</organism>
<dbReference type="RefSeq" id="WP_116882827.1">
    <property type="nucleotide sequence ID" value="NZ_CABMMC010000235.1"/>
</dbReference>
<dbReference type="EMBL" id="JABAEW010000044">
    <property type="protein sequence ID" value="NMD88383.1"/>
    <property type="molecule type" value="Genomic_DNA"/>
</dbReference>
<keyword evidence="4" id="KW-1185">Reference proteome</keyword>
<accession>A0A2U1B9B5</accession>
<evidence type="ECO:0000256" key="1">
    <source>
        <dbReference type="SAM" id="Phobius"/>
    </source>
</evidence>
<evidence type="ECO:0000313" key="5">
    <source>
        <dbReference type="Proteomes" id="UP000576225"/>
    </source>
</evidence>
<dbReference type="GeneID" id="78294153"/>
<sequence>MNAVQEQSEEAAAGKSYRATVLACYTANFIGALVVNLTPILFIPLKMLYGLSYTQFGILLAVNYVTQVLSDIVFSWPADRYGSRPYLLGVVTDRAAGFPLLKELQQAGGLSSEQFGLRSGLLFGAFFPAGTFFLLLWFRKYGNYRKTGDQ</sequence>
<keyword evidence="1" id="KW-0472">Membrane</keyword>
<dbReference type="OrthoDB" id="9769325at2"/>
<feature type="transmembrane region" description="Helical" evidence="1">
    <location>
        <begin position="120"/>
        <end position="138"/>
    </location>
</feature>
<dbReference type="Proteomes" id="UP000576225">
    <property type="component" value="Unassembled WGS sequence"/>
</dbReference>
<keyword evidence="1" id="KW-1133">Transmembrane helix</keyword>
<keyword evidence="1" id="KW-0812">Transmembrane</keyword>
<dbReference type="EMBL" id="QEKH01000003">
    <property type="protein sequence ID" value="PVY45260.1"/>
    <property type="molecule type" value="Genomic_DNA"/>
</dbReference>
<protein>
    <submittedName>
        <fullName evidence="2">MFS transporter</fullName>
    </submittedName>
</protein>
<dbReference type="InterPro" id="IPR036259">
    <property type="entry name" value="MFS_trans_sf"/>
</dbReference>
<evidence type="ECO:0000313" key="2">
    <source>
        <dbReference type="EMBL" id="NMD88383.1"/>
    </source>
</evidence>
<reference evidence="3 4" key="1">
    <citation type="submission" date="2018-04" db="EMBL/GenBank/DDBJ databases">
        <title>Genomic Encyclopedia of Type Strains, Phase IV (KMG-IV): sequencing the most valuable type-strain genomes for metagenomic binning, comparative biology and taxonomic classification.</title>
        <authorList>
            <person name="Goeker M."/>
        </authorList>
    </citation>
    <scope>NUCLEOTIDE SEQUENCE [LARGE SCALE GENOMIC DNA]</scope>
    <source>
        <strain evidence="3 4">DSM 14823</strain>
    </source>
</reference>
<dbReference type="AlphaFoldDB" id="A0A2U1B9B5"/>
<dbReference type="Gene3D" id="1.20.1250.20">
    <property type="entry name" value="MFS general substrate transporter like domains"/>
    <property type="match status" value="1"/>
</dbReference>
<feature type="transmembrane region" description="Helical" evidence="1">
    <location>
        <begin position="20"/>
        <end position="44"/>
    </location>
</feature>